<protein>
    <recommendedName>
        <fullName evidence="6">Pentatricopeptide repeat-containing protein</fullName>
    </recommendedName>
</protein>
<dbReference type="Gene3D" id="1.25.40.10">
    <property type="entry name" value="Tetratricopeptide repeat domain"/>
    <property type="match status" value="1"/>
</dbReference>
<dbReference type="PROSITE" id="PS51375">
    <property type="entry name" value="PPR"/>
    <property type="match status" value="2"/>
</dbReference>
<organism evidence="4 5">
    <name type="scientific">[Myrmecia] bisecta</name>
    <dbReference type="NCBI Taxonomy" id="41462"/>
    <lineage>
        <taxon>Eukaryota</taxon>
        <taxon>Viridiplantae</taxon>
        <taxon>Chlorophyta</taxon>
        <taxon>core chlorophytes</taxon>
        <taxon>Trebouxiophyceae</taxon>
        <taxon>Trebouxiales</taxon>
        <taxon>Trebouxiaceae</taxon>
        <taxon>Myrmecia</taxon>
    </lineage>
</organism>
<name>A0AAW1PRS0_9CHLO</name>
<evidence type="ECO:0000313" key="5">
    <source>
        <dbReference type="Proteomes" id="UP001489004"/>
    </source>
</evidence>
<gene>
    <name evidence="4" type="ORF">WJX72_001693</name>
</gene>
<evidence type="ECO:0000256" key="2">
    <source>
        <dbReference type="ARBA" id="ARBA00022737"/>
    </source>
</evidence>
<keyword evidence="5" id="KW-1185">Reference proteome</keyword>
<feature type="repeat" description="PPR" evidence="3">
    <location>
        <begin position="82"/>
        <end position="116"/>
    </location>
</feature>
<proteinExistence type="inferred from homology"/>
<keyword evidence="2" id="KW-0677">Repeat</keyword>
<comment type="caution">
    <text evidence="4">The sequence shown here is derived from an EMBL/GenBank/DDBJ whole genome shotgun (WGS) entry which is preliminary data.</text>
</comment>
<dbReference type="PANTHER" id="PTHR47447">
    <property type="entry name" value="OS03G0856100 PROTEIN"/>
    <property type="match status" value="1"/>
</dbReference>
<evidence type="ECO:0000256" key="3">
    <source>
        <dbReference type="PROSITE-ProRule" id="PRU00708"/>
    </source>
</evidence>
<feature type="repeat" description="PPR" evidence="3">
    <location>
        <begin position="155"/>
        <end position="189"/>
    </location>
</feature>
<dbReference type="InterPro" id="IPR002885">
    <property type="entry name" value="PPR_rpt"/>
</dbReference>
<dbReference type="PANTHER" id="PTHR47447:SF17">
    <property type="entry name" value="OS12G0638900 PROTEIN"/>
    <property type="match status" value="1"/>
</dbReference>
<evidence type="ECO:0000256" key="1">
    <source>
        <dbReference type="ARBA" id="ARBA00007626"/>
    </source>
</evidence>
<accession>A0AAW1PRS0</accession>
<reference evidence="4 5" key="1">
    <citation type="journal article" date="2024" name="Nat. Commun.">
        <title>Phylogenomics reveals the evolutionary origins of lichenization in chlorophyte algae.</title>
        <authorList>
            <person name="Puginier C."/>
            <person name="Libourel C."/>
            <person name="Otte J."/>
            <person name="Skaloud P."/>
            <person name="Haon M."/>
            <person name="Grisel S."/>
            <person name="Petersen M."/>
            <person name="Berrin J.G."/>
            <person name="Delaux P.M."/>
            <person name="Dal Grande F."/>
            <person name="Keller J."/>
        </authorList>
    </citation>
    <scope>NUCLEOTIDE SEQUENCE [LARGE SCALE GENOMIC DNA]</scope>
    <source>
        <strain evidence="4 5">SAG 2043</strain>
    </source>
</reference>
<evidence type="ECO:0000313" key="4">
    <source>
        <dbReference type="EMBL" id="KAK9811318.1"/>
    </source>
</evidence>
<dbReference type="NCBIfam" id="TIGR00756">
    <property type="entry name" value="PPR"/>
    <property type="match status" value="1"/>
</dbReference>
<evidence type="ECO:0008006" key="6">
    <source>
        <dbReference type="Google" id="ProtNLM"/>
    </source>
</evidence>
<sequence length="213" mass="23279">MLVFSSAPCPWALLVDVVSVPTAAVVRNCSHNPLVASVPEAERVATVRAGVTRRIKDLGRSGKPREAVSELAEMARLGVQPDTQAATALVDACARNGKMDMAQSVFEELFGEFLQPDDVTFAVLARGYGECIPPRWVAISGLLNLMDSKYHIKPGAVVYNALLEICAKTKDEDRGREVISRMEASGVQPDEFTLEAIKNRKALRSHLKRTFNL</sequence>
<dbReference type="EMBL" id="JALJOR010000009">
    <property type="protein sequence ID" value="KAK9811318.1"/>
    <property type="molecule type" value="Genomic_DNA"/>
</dbReference>
<dbReference type="AlphaFoldDB" id="A0AAW1PRS0"/>
<comment type="similarity">
    <text evidence="1">Belongs to the PPR family. P subfamily.</text>
</comment>
<dbReference type="Pfam" id="PF13812">
    <property type="entry name" value="PPR_3"/>
    <property type="match status" value="2"/>
</dbReference>
<dbReference type="InterPro" id="IPR011990">
    <property type="entry name" value="TPR-like_helical_dom_sf"/>
</dbReference>
<dbReference type="Proteomes" id="UP001489004">
    <property type="component" value="Unassembled WGS sequence"/>
</dbReference>